<feature type="binding site" evidence="15">
    <location>
        <begin position="45"/>
        <end position="52"/>
    </location>
    <ligand>
        <name>ATP</name>
        <dbReference type="ChEBI" id="CHEBI:30616"/>
    </ligand>
</feature>
<dbReference type="InterPro" id="IPR013986">
    <property type="entry name" value="DExx_box_DNA_helicase_dom_sf"/>
</dbReference>
<dbReference type="GO" id="GO:0005829">
    <property type="term" value="C:cytosol"/>
    <property type="evidence" value="ECO:0007669"/>
    <property type="project" value="TreeGrafter"/>
</dbReference>
<evidence type="ECO:0000256" key="16">
    <source>
        <dbReference type="SAM" id="MobiDB-lite"/>
    </source>
</evidence>
<dbReference type="InterPro" id="IPR014017">
    <property type="entry name" value="DNA_helicase_UvrD-like_C"/>
</dbReference>
<evidence type="ECO:0000256" key="8">
    <source>
        <dbReference type="ARBA" id="ARBA00022840"/>
    </source>
</evidence>
<dbReference type="Gene3D" id="3.40.50.300">
    <property type="entry name" value="P-loop containing nucleotide triphosphate hydrolases"/>
    <property type="match status" value="3"/>
</dbReference>
<dbReference type="GO" id="GO:0003677">
    <property type="term" value="F:DNA binding"/>
    <property type="evidence" value="ECO:0007669"/>
    <property type="project" value="UniProtKB-KW"/>
</dbReference>
<feature type="region of interest" description="Disordered" evidence="16">
    <location>
        <begin position="834"/>
        <end position="888"/>
    </location>
</feature>
<comment type="catalytic activity">
    <reaction evidence="12">
        <text>Couples ATP hydrolysis with the unwinding of duplex DNA by translocating in the 3'-5' direction.</text>
        <dbReference type="EC" id="5.6.2.4"/>
    </reaction>
</comment>
<evidence type="ECO:0000256" key="4">
    <source>
        <dbReference type="ARBA" id="ARBA00022763"/>
    </source>
</evidence>
<evidence type="ECO:0000256" key="10">
    <source>
        <dbReference type="ARBA" id="ARBA00023204"/>
    </source>
</evidence>
<dbReference type="InterPro" id="IPR011604">
    <property type="entry name" value="PDDEXK-like_dom_sf"/>
</dbReference>
<dbReference type="PROSITE" id="PS51198">
    <property type="entry name" value="UVRD_HELICASE_ATP_BIND"/>
    <property type="match status" value="1"/>
</dbReference>
<evidence type="ECO:0000259" key="17">
    <source>
        <dbReference type="PROSITE" id="PS51198"/>
    </source>
</evidence>
<dbReference type="InterPro" id="IPR014016">
    <property type="entry name" value="UvrD-like_ATP-bd"/>
</dbReference>
<dbReference type="AlphaFoldDB" id="A0A542ZUB0"/>
<keyword evidence="3 15" id="KW-0547">Nucleotide-binding</keyword>
<comment type="catalytic activity">
    <reaction evidence="14">
        <text>ATP + H2O = ADP + phosphate + H(+)</text>
        <dbReference type="Rhea" id="RHEA:13065"/>
        <dbReference type="ChEBI" id="CHEBI:15377"/>
        <dbReference type="ChEBI" id="CHEBI:15378"/>
        <dbReference type="ChEBI" id="CHEBI:30616"/>
        <dbReference type="ChEBI" id="CHEBI:43474"/>
        <dbReference type="ChEBI" id="CHEBI:456216"/>
        <dbReference type="EC" id="5.6.2.4"/>
    </reaction>
</comment>
<keyword evidence="11" id="KW-0413">Isomerase</keyword>
<evidence type="ECO:0000256" key="15">
    <source>
        <dbReference type="PROSITE-ProRule" id="PRU00560"/>
    </source>
</evidence>
<keyword evidence="10" id="KW-0234">DNA repair</keyword>
<dbReference type="PANTHER" id="PTHR11070">
    <property type="entry name" value="UVRD / RECB / PCRA DNA HELICASE FAMILY MEMBER"/>
    <property type="match status" value="1"/>
</dbReference>
<dbReference type="Gene3D" id="3.90.320.10">
    <property type="match status" value="1"/>
</dbReference>
<dbReference type="Pfam" id="PF12705">
    <property type="entry name" value="PDDEXK_1"/>
    <property type="match status" value="1"/>
</dbReference>
<dbReference type="InterPro" id="IPR027417">
    <property type="entry name" value="P-loop_NTPase"/>
</dbReference>
<keyword evidence="6 15" id="KW-0347">Helicase</keyword>
<dbReference type="Gene3D" id="1.10.486.10">
    <property type="entry name" value="PCRA, domain 4"/>
    <property type="match status" value="1"/>
</dbReference>
<dbReference type="EMBL" id="VFOS01000001">
    <property type="protein sequence ID" value="TQL63941.1"/>
    <property type="molecule type" value="Genomic_DNA"/>
</dbReference>
<dbReference type="Pfam" id="PF13361">
    <property type="entry name" value="UvrD_C"/>
    <property type="match status" value="2"/>
</dbReference>
<evidence type="ECO:0000256" key="14">
    <source>
        <dbReference type="ARBA" id="ARBA00048988"/>
    </source>
</evidence>
<keyword evidence="20" id="KW-1185">Reference proteome</keyword>
<comment type="caution">
    <text evidence="19">The sequence shown here is derived from an EMBL/GenBank/DDBJ whole genome shotgun (WGS) entry which is preliminary data.</text>
</comment>
<keyword evidence="5 15" id="KW-0378">Hydrolase</keyword>
<dbReference type="EC" id="5.6.2.4" evidence="13"/>
<feature type="region of interest" description="Disordered" evidence="16">
    <location>
        <begin position="784"/>
        <end position="807"/>
    </location>
</feature>
<dbReference type="GO" id="GO:0004527">
    <property type="term" value="F:exonuclease activity"/>
    <property type="evidence" value="ECO:0007669"/>
    <property type="project" value="UniProtKB-KW"/>
</dbReference>
<dbReference type="RefSeq" id="WP_142118512.1">
    <property type="nucleotide sequence ID" value="NZ_BAAASV010000002.1"/>
</dbReference>
<keyword evidence="8 15" id="KW-0067">ATP-binding</keyword>
<evidence type="ECO:0000259" key="18">
    <source>
        <dbReference type="PROSITE" id="PS51217"/>
    </source>
</evidence>
<dbReference type="Gene3D" id="1.10.10.160">
    <property type="match status" value="1"/>
</dbReference>
<dbReference type="GO" id="GO:0043138">
    <property type="term" value="F:3'-5' DNA helicase activity"/>
    <property type="evidence" value="ECO:0007669"/>
    <property type="project" value="UniProtKB-EC"/>
</dbReference>
<evidence type="ECO:0000256" key="12">
    <source>
        <dbReference type="ARBA" id="ARBA00034617"/>
    </source>
</evidence>
<evidence type="ECO:0000256" key="1">
    <source>
        <dbReference type="ARBA" id="ARBA00009922"/>
    </source>
</evidence>
<dbReference type="OrthoDB" id="4812256at2"/>
<dbReference type="InterPro" id="IPR038726">
    <property type="entry name" value="PDDEXK_AddAB-type"/>
</dbReference>
<evidence type="ECO:0000256" key="5">
    <source>
        <dbReference type="ARBA" id="ARBA00022801"/>
    </source>
</evidence>
<keyword evidence="4" id="KW-0227">DNA damage</keyword>
<accession>A0A542ZUB0</accession>
<sequence>MMPDERQGVVVMSAFDIADALGLPRPTEQQRAVIESPLTPAIVVAGAGSGKTETMAARVVYLIANGIVQADEILGLTFTRKAAAELAHRIDTRLGGLRRHLGQESATLSLADRPAVATYNAYAGALVSEHGLRVGIEPDSALITDAGNWQLASEIVGTWPVDLHTDKAVGTIISAAMSLDSALAEHLCEVSEAREWFASTLHHLQRLPYGPKKRSMNAQAARFIESLRLRSELLDIVAALREAKARAGALSFGDQISRAALLARSAPQVGEGERRRYAAVLLDEYQDTSHAQTTMLAALFGGGHPVMAVGDPHQSIYAWRGASASALGRFRDEFPAADGGRATLLNLTTSWRNDEAVLAAANQVAQPLRDELAGIQVPQLTARPGAQAGAVAWLWADTIEDEAAHIAQYIAERWQGVRRPSAAVLCRTRKYFPAIAAALTAQGIPVEIVGLGGLLMVPEVSDVTALMTVAHDPSRGDALLRLLTGPLFNIAPADVKALTTLARRLDAGIDGERGQGVDRVSLADALDWLVAARKLPSAIEFSEAALTRLRELGRMLRSLRGYLGLALAEVLAHAEMLLGLDIEVPLASGAASGRIHLDALRQVAAGFSASASASTVGAFLSWLAAAEREERGLDRPVSEPDPRAVQLITVHGAKGLEWDLVAVAGLTIGNFPAVGFKNGEPQSSGWLVGEGSLPYPLRGDVRDLARIDLDAPDGAELGQRLDAFRAVVGHDALLEERRLAYVAFTRARSELIVTGARWRDGVKNAAQPSPFLTELVDTGLAARHPESRDLGSGPAANPLGVEAPPGWWPRHAEAEHAEQTPQLALAAAVAGAIGNRPEHGDDEVAASTSPLDVPDGSRVRREGDRPGQPRDRFEDSKGADPVLPIAASNREGELGVGDVTELARILLAERDRHERGERAAIAAPNHLSASAIVRLVQDPTAMSRDWRRPIPRKPSPMATRGTLVHSWIERHYSKAALLDIDDAELYEQDDYVDDTAQLRSVFEASPWAGREPVELEIPVEFTLGSRTIRTRIDAIFADPDNPGGQIVVDWKTGSPPKQARQRAAREIQLAIYRVAWSRISGTPIDDVAAAFFYLATGETVRVERLPGAEELARRLTELVGD</sequence>
<dbReference type="InterPro" id="IPR000212">
    <property type="entry name" value="DNA_helicase_UvrD/REP"/>
</dbReference>
<dbReference type="PROSITE" id="PS51217">
    <property type="entry name" value="UVRD_HELICASE_CTER"/>
    <property type="match status" value="1"/>
</dbReference>
<gene>
    <name evidence="19" type="ORF">FB461_0420</name>
</gene>
<dbReference type="GO" id="GO:0005524">
    <property type="term" value="F:ATP binding"/>
    <property type="evidence" value="ECO:0007669"/>
    <property type="project" value="UniProtKB-UniRule"/>
</dbReference>
<feature type="domain" description="UvrD-like helicase ATP-binding" evidence="17">
    <location>
        <begin position="24"/>
        <end position="354"/>
    </location>
</feature>
<evidence type="ECO:0000256" key="13">
    <source>
        <dbReference type="ARBA" id="ARBA00034808"/>
    </source>
</evidence>
<feature type="domain" description="UvrD-like helicase C-terminal" evidence="18">
    <location>
        <begin position="355"/>
        <end position="655"/>
    </location>
</feature>
<evidence type="ECO:0000256" key="6">
    <source>
        <dbReference type="ARBA" id="ARBA00022806"/>
    </source>
</evidence>
<name>A0A542ZUB0_RARFA</name>
<dbReference type="SUPFAM" id="SSF52540">
    <property type="entry name" value="P-loop containing nucleoside triphosphate hydrolases"/>
    <property type="match status" value="1"/>
</dbReference>
<evidence type="ECO:0000256" key="3">
    <source>
        <dbReference type="ARBA" id="ARBA00022741"/>
    </source>
</evidence>
<evidence type="ECO:0000313" key="19">
    <source>
        <dbReference type="EMBL" id="TQL63941.1"/>
    </source>
</evidence>
<evidence type="ECO:0000313" key="20">
    <source>
        <dbReference type="Proteomes" id="UP000315389"/>
    </source>
</evidence>
<proteinExistence type="inferred from homology"/>
<feature type="compositionally biased region" description="Basic and acidic residues" evidence="16">
    <location>
        <begin position="855"/>
        <end position="878"/>
    </location>
</feature>
<dbReference type="CDD" id="cd17932">
    <property type="entry name" value="DEXQc_UvrD"/>
    <property type="match status" value="1"/>
</dbReference>
<organism evidence="19 20">
    <name type="scientific">Rarobacter faecitabidus</name>
    <dbReference type="NCBI Taxonomy" id="13243"/>
    <lineage>
        <taxon>Bacteria</taxon>
        <taxon>Bacillati</taxon>
        <taxon>Actinomycetota</taxon>
        <taxon>Actinomycetes</taxon>
        <taxon>Micrococcales</taxon>
        <taxon>Rarobacteraceae</taxon>
        <taxon>Rarobacter</taxon>
    </lineage>
</organism>
<evidence type="ECO:0000256" key="11">
    <source>
        <dbReference type="ARBA" id="ARBA00023235"/>
    </source>
</evidence>
<dbReference type="PANTHER" id="PTHR11070:SF55">
    <property type="entry name" value="DNA 3'-5' HELICASE"/>
    <property type="match status" value="1"/>
</dbReference>
<evidence type="ECO:0000256" key="7">
    <source>
        <dbReference type="ARBA" id="ARBA00022839"/>
    </source>
</evidence>
<keyword evidence="2" id="KW-0540">Nuclease</keyword>
<evidence type="ECO:0000256" key="2">
    <source>
        <dbReference type="ARBA" id="ARBA00022722"/>
    </source>
</evidence>
<keyword evidence="7" id="KW-0269">Exonuclease</keyword>
<reference evidence="19 20" key="1">
    <citation type="submission" date="2019-06" db="EMBL/GenBank/DDBJ databases">
        <title>Sequencing the genomes of 1000 actinobacteria strains.</title>
        <authorList>
            <person name="Klenk H.-P."/>
        </authorList>
    </citation>
    <scope>NUCLEOTIDE SEQUENCE [LARGE SCALE GENOMIC DNA]</scope>
    <source>
        <strain evidence="19 20">DSM 4813</strain>
    </source>
</reference>
<keyword evidence="9" id="KW-0238">DNA-binding</keyword>
<dbReference type="GO" id="GO:0033202">
    <property type="term" value="C:DNA helicase complex"/>
    <property type="evidence" value="ECO:0007669"/>
    <property type="project" value="TreeGrafter"/>
</dbReference>
<dbReference type="GO" id="GO:0000725">
    <property type="term" value="P:recombinational repair"/>
    <property type="evidence" value="ECO:0007669"/>
    <property type="project" value="TreeGrafter"/>
</dbReference>
<evidence type="ECO:0000256" key="9">
    <source>
        <dbReference type="ARBA" id="ARBA00023125"/>
    </source>
</evidence>
<comment type="similarity">
    <text evidence="1">Belongs to the helicase family. UvrD subfamily.</text>
</comment>
<dbReference type="Proteomes" id="UP000315389">
    <property type="component" value="Unassembled WGS sequence"/>
</dbReference>
<dbReference type="Pfam" id="PF00580">
    <property type="entry name" value="UvrD-helicase"/>
    <property type="match status" value="1"/>
</dbReference>
<protein>
    <recommendedName>
        <fullName evidence="13">DNA 3'-5' helicase</fullName>
        <ecNumber evidence="13">5.6.2.4</ecNumber>
    </recommendedName>
</protein>